<gene>
    <name evidence="4" type="ORF">IV67_GL000376</name>
</gene>
<dbReference type="AlphaFoldDB" id="A0A0R2JHS6"/>
<dbReference type="Proteomes" id="UP000051673">
    <property type="component" value="Unassembled WGS sequence"/>
</dbReference>
<dbReference type="SMART" id="SM00382">
    <property type="entry name" value="AAA"/>
    <property type="match status" value="2"/>
</dbReference>
<dbReference type="PROSITE" id="PS50893">
    <property type="entry name" value="ABC_TRANSPORTER_2"/>
    <property type="match status" value="2"/>
</dbReference>
<sequence>MSFGYAGQTLLFENVSINLDTDWRLGLVGRNGRGKTTLLDLMSGAIEPKSGKMTLHEPVHYFPKMIENENQFVNDIVLAYVDATDLWRVERELSLLGMQADDFMWRIFASLSGGEQTKVLLAIAFADDKQYVVLDEPTNHSDLATRQQIVGYLNQKKGYLVVSHDRSFLNQVTDHTLSIEKSQLRLYQGNFEVYEDEKNLRDQREIDENEKIKHDVKRLTAVANQKAIFSKRRESTLTGNPNQFGSKVHEDKGFASARAARVMKKAKEVEKRRDAEITHKETLLKDIETTKQLKLVVEQSHHQVKVKAKDFTLQYGDRPLFKPVSFELKTGEIIAITGRNGVGKSSLLHALLGDFRGEQLGDLNLAPVSTSVVRQDTQRLNGTLAEYGEANQLDWSQFLSTLRKLGFDRATFDVRLEDMSRGQQKRVELAKSLVTPAELFIWDEPLNYLDVFNQEQLEQVIQMVQPTMLIIEHDATFLENIHAENIILESY</sequence>
<name>A0A0R2JHS6_9LACO</name>
<dbReference type="InterPro" id="IPR017871">
    <property type="entry name" value="ABC_transporter-like_CS"/>
</dbReference>
<dbReference type="InterPro" id="IPR027417">
    <property type="entry name" value="P-loop_NTPase"/>
</dbReference>
<feature type="domain" description="ABC transporter" evidence="3">
    <location>
        <begin position="306"/>
        <end position="490"/>
    </location>
</feature>
<dbReference type="STRING" id="1620.IV67_GL000376"/>
<evidence type="ECO:0000256" key="2">
    <source>
        <dbReference type="ARBA" id="ARBA00022840"/>
    </source>
</evidence>
<comment type="caution">
    <text evidence="4">The sequence shown here is derived from an EMBL/GenBank/DDBJ whole genome shotgun (WGS) entry which is preliminary data.</text>
</comment>
<dbReference type="InterPro" id="IPR003439">
    <property type="entry name" value="ABC_transporter-like_ATP-bd"/>
</dbReference>
<dbReference type="InterPro" id="IPR051309">
    <property type="entry name" value="ABCF_ATPase"/>
</dbReference>
<dbReference type="NCBIfam" id="NF000355">
    <property type="entry name" value="ribo_prot_ABC_F"/>
    <property type="match status" value="1"/>
</dbReference>
<dbReference type="PANTHER" id="PTHR42855:SF2">
    <property type="entry name" value="DRUG RESISTANCE ABC TRANSPORTER,ATP-BINDING PROTEIN"/>
    <property type="match status" value="1"/>
</dbReference>
<protein>
    <submittedName>
        <fullName evidence="4">ABC transporter ATP-binding protein</fullName>
    </submittedName>
</protein>
<accession>A0A0R2JHS6</accession>
<dbReference type="Pfam" id="PF00005">
    <property type="entry name" value="ABC_tran"/>
    <property type="match status" value="2"/>
</dbReference>
<dbReference type="EMBL" id="JQCD01000024">
    <property type="protein sequence ID" value="KRN76867.1"/>
    <property type="molecule type" value="Genomic_DNA"/>
</dbReference>
<dbReference type="PATRIC" id="fig|1620.3.peg.381"/>
<dbReference type="InterPro" id="IPR003593">
    <property type="entry name" value="AAA+_ATPase"/>
</dbReference>
<dbReference type="Gene3D" id="3.40.50.300">
    <property type="entry name" value="P-loop containing nucleotide triphosphate hydrolases"/>
    <property type="match status" value="2"/>
</dbReference>
<evidence type="ECO:0000259" key="3">
    <source>
        <dbReference type="PROSITE" id="PS50893"/>
    </source>
</evidence>
<evidence type="ECO:0000313" key="4">
    <source>
        <dbReference type="EMBL" id="KRN76867.1"/>
    </source>
</evidence>
<reference evidence="4 5" key="1">
    <citation type="journal article" date="2015" name="Genome Announc.">
        <title>Expanding the biotechnology potential of lactobacilli through comparative genomics of 213 strains and associated genera.</title>
        <authorList>
            <person name="Sun Z."/>
            <person name="Harris H.M."/>
            <person name="McCann A."/>
            <person name="Guo C."/>
            <person name="Argimon S."/>
            <person name="Zhang W."/>
            <person name="Yang X."/>
            <person name="Jeffery I.B."/>
            <person name="Cooney J.C."/>
            <person name="Kagawa T.F."/>
            <person name="Liu W."/>
            <person name="Song Y."/>
            <person name="Salvetti E."/>
            <person name="Wrobel A."/>
            <person name="Rasinkangas P."/>
            <person name="Parkhill J."/>
            <person name="Rea M.C."/>
            <person name="O'Sullivan O."/>
            <person name="Ritari J."/>
            <person name="Douillard F.P."/>
            <person name="Paul Ross R."/>
            <person name="Yang R."/>
            <person name="Briner A.E."/>
            <person name="Felis G.E."/>
            <person name="de Vos W.M."/>
            <person name="Barrangou R."/>
            <person name="Klaenhammer T.R."/>
            <person name="Caufield P.W."/>
            <person name="Cui Y."/>
            <person name="Zhang H."/>
            <person name="O'Toole P.W."/>
        </authorList>
    </citation>
    <scope>NUCLEOTIDE SEQUENCE [LARGE SCALE GENOMIC DNA]</scope>
    <source>
        <strain evidence="4 5">DSM 20014</strain>
    </source>
</reference>
<dbReference type="PROSITE" id="PS00211">
    <property type="entry name" value="ABC_TRANSPORTER_1"/>
    <property type="match status" value="1"/>
</dbReference>
<feature type="domain" description="ABC transporter" evidence="3">
    <location>
        <begin position="1"/>
        <end position="206"/>
    </location>
</feature>
<keyword evidence="2 4" id="KW-0067">ATP-binding</keyword>
<evidence type="ECO:0000256" key="1">
    <source>
        <dbReference type="ARBA" id="ARBA00022741"/>
    </source>
</evidence>
<organism evidence="4 5">
    <name type="scientific">Weissella minor</name>
    <dbReference type="NCBI Taxonomy" id="1620"/>
    <lineage>
        <taxon>Bacteria</taxon>
        <taxon>Bacillati</taxon>
        <taxon>Bacillota</taxon>
        <taxon>Bacilli</taxon>
        <taxon>Lactobacillales</taxon>
        <taxon>Lactobacillaceae</taxon>
        <taxon>Weissella</taxon>
    </lineage>
</organism>
<keyword evidence="5" id="KW-1185">Reference proteome</keyword>
<dbReference type="CDD" id="cd03221">
    <property type="entry name" value="ABCF_EF-3"/>
    <property type="match status" value="2"/>
</dbReference>
<evidence type="ECO:0000313" key="5">
    <source>
        <dbReference type="Proteomes" id="UP000051673"/>
    </source>
</evidence>
<keyword evidence="1" id="KW-0547">Nucleotide-binding</keyword>
<dbReference type="GO" id="GO:0005524">
    <property type="term" value="F:ATP binding"/>
    <property type="evidence" value="ECO:0007669"/>
    <property type="project" value="UniProtKB-KW"/>
</dbReference>
<proteinExistence type="predicted"/>
<dbReference type="GO" id="GO:0016887">
    <property type="term" value="F:ATP hydrolysis activity"/>
    <property type="evidence" value="ECO:0007669"/>
    <property type="project" value="InterPro"/>
</dbReference>
<dbReference type="PANTHER" id="PTHR42855">
    <property type="entry name" value="ABC TRANSPORTER ATP-BINDING SUBUNIT"/>
    <property type="match status" value="1"/>
</dbReference>
<dbReference type="SUPFAM" id="SSF52540">
    <property type="entry name" value="P-loop containing nucleoside triphosphate hydrolases"/>
    <property type="match status" value="2"/>
</dbReference>